<evidence type="ECO:0000256" key="1">
    <source>
        <dbReference type="ARBA" id="ARBA00013258"/>
    </source>
</evidence>
<name>A0ABS8HTL5_9FIRM</name>
<evidence type="ECO:0000259" key="5">
    <source>
        <dbReference type="SMART" id="SM00827"/>
    </source>
</evidence>
<dbReference type="PANTHER" id="PTHR42681">
    <property type="entry name" value="MALONYL-COA-ACYL CARRIER PROTEIN TRANSACYLASE, MITOCHONDRIAL"/>
    <property type="match status" value="1"/>
</dbReference>
<dbReference type="RefSeq" id="WP_229535664.1">
    <property type="nucleotide sequence ID" value="NZ_JAJHJB010000019.1"/>
</dbReference>
<dbReference type="EMBL" id="JAJHJB010000019">
    <property type="protein sequence ID" value="MCC5466521.1"/>
    <property type="molecule type" value="Genomic_DNA"/>
</dbReference>
<evidence type="ECO:0000256" key="3">
    <source>
        <dbReference type="ARBA" id="ARBA00023315"/>
    </source>
</evidence>
<dbReference type="SMART" id="SM00827">
    <property type="entry name" value="PKS_AT"/>
    <property type="match status" value="1"/>
</dbReference>
<sequence length="312" mass="34668">MKRFENYAVVFPARDAFYKGLSPTFYNNYDFFKDIMDTASDYIGYDLCEISYKNPVLNPELHTVCLVAHCYAVYKLVVRHVKGPIAAAGFSQGEFTAVASAGSMQFPQVLKLIYELEQLVITNDSIKDGMMARVMELDRNKLMECCRIVDPEETSVVLATYLSRDQNVISGSKVKVAEVARLAKKSGARWVIPLDTAAFHSPLCLNMAAESTPIFGRYNFSDSEYPVYSCVDGEGAVKGNQIKEKLSKQLAAPILWDRIVGNFKSLGIDGILELGAGCTVSGNIRIIDESIKCQWINTAEDLEKMIDASIRC</sequence>
<dbReference type="SUPFAM" id="SSF55048">
    <property type="entry name" value="Probable ACP-binding domain of malonyl-CoA ACP transacylase"/>
    <property type="match status" value="1"/>
</dbReference>
<feature type="domain" description="Malonyl-CoA:ACP transacylase (MAT)" evidence="5">
    <location>
        <begin position="24"/>
        <end position="295"/>
    </location>
</feature>
<dbReference type="SUPFAM" id="SSF52151">
    <property type="entry name" value="FabD/lysophospholipase-like"/>
    <property type="match status" value="1"/>
</dbReference>
<protein>
    <recommendedName>
        <fullName evidence="1">[acyl-carrier-protein] S-malonyltransferase</fullName>
        <ecNumber evidence="1">2.3.1.39</ecNumber>
    </recommendedName>
</protein>
<keyword evidence="2" id="KW-0808">Transferase</keyword>
<proteinExistence type="predicted"/>
<comment type="caution">
    <text evidence="6">The sequence shown here is derived from an EMBL/GenBank/DDBJ whole genome shotgun (WGS) entry which is preliminary data.</text>
</comment>
<accession>A0ABS8HTL5</accession>
<dbReference type="EC" id="2.3.1.39" evidence="1"/>
<comment type="catalytic activity">
    <reaction evidence="4">
        <text>holo-[ACP] + malonyl-CoA = malonyl-[ACP] + CoA</text>
        <dbReference type="Rhea" id="RHEA:41792"/>
        <dbReference type="Rhea" id="RHEA-COMP:9623"/>
        <dbReference type="Rhea" id="RHEA-COMP:9685"/>
        <dbReference type="ChEBI" id="CHEBI:57287"/>
        <dbReference type="ChEBI" id="CHEBI:57384"/>
        <dbReference type="ChEBI" id="CHEBI:64479"/>
        <dbReference type="ChEBI" id="CHEBI:78449"/>
        <dbReference type="EC" id="2.3.1.39"/>
    </reaction>
</comment>
<dbReference type="Proteomes" id="UP001165492">
    <property type="component" value="Unassembled WGS sequence"/>
</dbReference>
<organism evidence="6 7">
    <name type="scientific">Pelosinus baikalensis</name>
    <dbReference type="NCBI Taxonomy" id="2892015"/>
    <lineage>
        <taxon>Bacteria</taxon>
        <taxon>Bacillati</taxon>
        <taxon>Bacillota</taxon>
        <taxon>Negativicutes</taxon>
        <taxon>Selenomonadales</taxon>
        <taxon>Sporomusaceae</taxon>
        <taxon>Pelosinus</taxon>
    </lineage>
</organism>
<evidence type="ECO:0000256" key="2">
    <source>
        <dbReference type="ARBA" id="ARBA00022679"/>
    </source>
</evidence>
<dbReference type="InterPro" id="IPR014043">
    <property type="entry name" value="Acyl_transferase_dom"/>
</dbReference>
<dbReference type="PANTHER" id="PTHR42681:SF1">
    <property type="entry name" value="MALONYL-COA-ACYL CARRIER PROTEIN TRANSACYLASE, MITOCHONDRIAL"/>
    <property type="match status" value="1"/>
</dbReference>
<dbReference type="InterPro" id="IPR016036">
    <property type="entry name" value="Malonyl_transacylase_ACP-bd"/>
</dbReference>
<evidence type="ECO:0000313" key="7">
    <source>
        <dbReference type="Proteomes" id="UP001165492"/>
    </source>
</evidence>
<evidence type="ECO:0000313" key="6">
    <source>
        <dbReference type="EMBL" id="MCC5466521.1"/>
    </source>
</evidence>
<dbReference type="Gene3D" id="3.30.70.250">
    <property type="entry name" value="Malonyl-CoA ACP transacylase, ACP-binding"/>
    <property type="match status" value="1"/>
</dbReference>
<keyword evidence="7" id="KW-1185">Reference proteome</keyword>
<evidence type="ECO:0000256" key="4">
    <source>
        <dbReference type="ARBA" id="ARBA00048462"/>
    </source>
</evidence>
<gene>
    <name evidence="6" type="ORF">LMF89_14310</name>
</gene>
<dbReference type="InterPro" id="IPR001227">
    <property type="entry name" value="Ac_transferase_dom_sf"/>
</dbReference>
<keyword evidence="3" id="KW-0012">Acyltransferase</keyword>
<dbReference type="InterPro" id="IPR016035">
    <property type="entry name" value="Acyl_Trfase/lysoPLipase"/>
</dbReference>
<dbReference type="InterPro" id="IPR050858">
    <property type="entry name" value="Mal-CoA-ACP_Trans/PKS_FabD"/>
</dbReference>
<dbReference type="Gene3D" id="3.40.366.10">
    <property type="entry name" value="Malonyl-Coenzyme A Acyl Carrier Protein, domain 2"/>
    <property type="match status" value="1"/>
</dbReference>
<reference evidence="6" key="1">
    <citation type="submission" date="2021-11" db="EMBL/GenBank/DDBJ databases">
        <title>Description of a new species Pelosinus isolated from the bottom sediments of Lake Baikal.</title>
        <authorList>
            <person name="Zakharyuk A."/>
        </authorList>
    </citation>
    <scope>NUCLEOTIDE SEQUENCE</scope>
    <source>
        <strain evidence="6">Bkl1</strain>
    </source>
</reference>